<gene>
    <name evidence="10" type="ORF">SAMN05660895_1885</name>
</gene>
<dbReference type="EMBL" id="FPCJ01000001">
    <property type="protein sequence ID" value="SFV34039.1"/>
    <property type="molecule type" value="Genomic_DNA"/>
</dbReference>
<comment type="catalytic activity">
    <reaction evidence="1">
        <text>Hydrolysis of terminal non-reducing N-acetyl-D-hexosamine residues in N-acetyl-beta-D-hexosaminides.</text>
        <dbReference type="EC" id="3.2.1.52"/>
    </reaction>
</comment>
<dbReference type="GO" id="GO:0004563">
    <property type="term" value="F:beta-N-acetylhexosaminidase activity"/>
    <property type="evidence" value="ECO:0007669"/>
    <property type="project" value="UniProtKB-EC"/>
</dbReference>
<dbReference type="Proteomes" id="UP000199537">
    <property type="component" value="Unassembled WGS sequence"/>
</dbReference>
<dbReference type="CDD" id="cd06563">
    <property type="entry name" value="GH20_chitobiase-like"/>
    <property type="match status" value="1"/>
</dbReference>
<feature type="domain" description="Beta-hexosaminidase bacterial type N-terminal" evidence="9">
    <location>
        <begin position="36"/>
        <end position="158"/>
    </location>
</feature>
<evidence type="ECO:0000259" key="9">
    <source>
        <dbReference type="Pfam" id="PF02838"/>
    </source>
</evidence>
<evidence type="ECO:0000256" key="5">
    <source>
        <dbReference type="ARBA" id="ARBA00023295"/>
    </source>
</evidence>
<dbReference type="Gene3D" id="3.30.379.10">
    <property type="entry name" value="Chitobiase/beta-hexosaminidase domain 2-like"/>
    <property type="match status" value="1"/>
</dbReference>
<keyword evidence="11" id="KW-1185">Reference proteome</keyword>
<dbReference type="SUPFAM" id="SSF55545">
    <property type="entry name" value="beta-N-acetylhexosaminidase-like domain"/>
    <property type="match status" value="1"/>
</dbReference>
<dbReference type="Pfam" id="PF02838">
    <property type="entry name" value="Glyco_hydro_20b"/>
    <property type="match status" value="1"/>
</dbReference>
<dbReference type="PRINTS" id="PR00738">
    <property type="entry name" value="GLHYDRLASE20"/>
</dbReference>
<dbReference type="PANTHER" id="PTHR22600:SF57">
    <property type="entry name" value="BETA-N-ACETYLHEXOSAMINIDASE"/>
    <property type="match status" value="1"/>
</dbReference>
<evidence type="ECO:0000256" key="7">
    <source>
        <dbReference type="SAM" id="SignalP"/>
    </source>
</evidence>
<dbReference type="InterPro" id="IPR015882">
    <property type="entry name" value="HEX_bac_N"/>
</dbReference>
<feature type="domain" description="Glycoside hydrolase family 20 catalytic" evidence="8">
    <location>
        <begin position="162"/>
        <end position="507"/>
    </location>
</feature>
<evidence type="ECO:0000256" key="6">
    <source>
        <dbReference type="PIRSR" id="PIRSR625705-1"/>
    </source>
</evidence>
<dbReference type="GO" id="GO:0030203">
    <property type="term" value="P:glycosaminoglycan metabolic process"/>
    <property type="evidence" value="ECO:0007669"/>
    <property type="project" value="TreeGrafter"/>
</dbReference>
<accession>A0A1I7NHA5</accession>
<comment type="similarity">
    <text evidence="2">Belongs to the glycosyl hydrolase 20 family.</text>
</comment>
<feature type="signal peptide" evidence="7">
    <location>
        <begin position="1"/>
        <end position="20"/>
    </location>
</feature>
<evidence type="ECO:0000256" key="3">
    <source>
        <dbReference type="ARBA" id="ARBA00012663"/>
    </source>
</evidence>
<dbReference type="SUPFAM" id="SSF51445">
    <property type="entry name" value="(Trans)glycosidases"/>
    <property type="match status" value="1"/>
</dbReference>
<protein>
    <recommendedName>
        <fullName evidence="3">beta-N-acetylhexosaminidase</fullName>
        <ecNumber evidence="3">3.2.1.52</ecNumber>
    </recommendedName>
</protein>
<evidence type="ECO:0000256" key="4">
    <source>
        <dbReference type="ARBA" id="ARBA00022801"/>
    </source>
</evidence>
<dbReference type="GO" id="GO:0005975">
    <property type="term" value="P:carbohydrate metabolic process"/>
    <property type="evidence" value="ECO:0007669"/>
    <property type="project" value="InterPro"/>
</dbReference>
<dbReference type="InterPro" id="IPR029018">
    <property type="entry name" value="Hex-like_dom2"/>
</dbReference>
<dbReference type="RefSeq" id="WP_092460078.1">
    <property type="nucleotide sequence ID" value="NZ_FPCJ01000001.1"/>
</dbReference>
<reference evidence="11" key="1">
    <citation type="submission" date="2016-10" db="EMBL/GenBank/DDBJ databases">
        <authorList>
            <person name="Varghese N."/>
            <person name="Submissions S."/>
        </authorList>
    </citation>
    <scope>NUCLEOTIDE SEQUENCE [LARGE SCALE GENOMIC DNA]</scope>
    <source>
        <strain evidence="11">DSM 14807</strain>
    </source>
</reference>
<sequence>MKHILLLTTSLLLACISSFAQKTLASLQNNLSQREIEIVPEPVLVKQENGSLTFTPQSLIYAPDAEAQHIAALLNQTLKQRYGFSLHLTQSATAATLQLLLKPGSTPHEGYHLQVNNRQIRISAGDGAGLFYGVQTLLQLFPATPTNHLEIPAVEIVDSPRFHYRGMHLDCGRHFFPVSFIKSYLDWMARYKLNTFHWHLTEDQGWRIQIPQYPKLTQVGAFRKQTVIGHNSGIYDGQPYGGYYTDEEIKEIVAYAAARYITVIPEIEMPGHAQAALASYPWLGCKGFGPTYDVWTQWGVSPNVFCAGNDSTFMFLENVLTRVMQLFPSHYIHIGGDECPKDHWKQCPLCQQRIRELGLKNEEELQSYFIQRIEKFLNAHGRDIIGWDEILEGGLAPHATVMSWRGEQGGIAAAKQHHDVIMTPGEWLYFDHGQGNPTYEPLNIGGYLPLWKVYGYNPVPASLSPDEQHYIIGMQANLWTEYIPNTREAEYMVFPRMLALAEAAWTPLSKKNYQDFLSRLPAQLHWLDQAGVHFRIPEPIGLQDSTLQTDSLTIDLKPLLPGTKIYYTLDGSNPTPTSPLFEKPFTLYLPAGKSLTLRCIEVTPSGNISVPYSAVYQHAATQGNSSKISAPAIQPRLARDEVAAAIP</sequence>
<evidence type="ECO:0000313" key="11">
    <source>
        <dbReference type="Proteomes" id="UP000199537"/>
    </source>
</evidence>
<keyword evidence="7" id="KW-0732">Signal</keyword>
<evidence type="ECO:0000313" key="10">
    <source>
        <dbReference type="EMBL" id="SFV34039.1"/>
    </source>
</evidence>
<evidence type="ECO:0000256" key="1">
    <source>
        <dbReference type="ARBA" id="ARBA00001231"/>
    </source>
</evidence>
<feature type="chain" id="PRO_5011567875" description="beta-N-acetylhexosaminidase" evidence="7">
    <location>
        <begin position="21"/>
        <end position="647"/>
    </location>
</feature>
<dbReference type="InterPro" id="IPR025705">
    <property type="entry name" value="Beta_hexosaminidase_sua/sub"/>
</dbReference>
<dbReference type="STRING" id="1393122.SAMN05660895_1885"/>
<dbReference type="InterPro" id="IPR015883">
    <property type="entry name" value="Glyco_hydro_20_cat"/>
</dbReference>
<dbReference type="Pfam" id="PF00728">
    <property type="entry name" value="Glyco_hydro_20"/>
    <property type="match status" value="1"/>
</dbReference>
<organism evidence="10 11">
    <name type="scientific">Thermoflavifilum thermophilum</name>
    <dbReference type="NCBI Taxonomy" id="1393122"/>
    <lineage>
        <taxon>Bacteria</taxon>
        <taxon>Pseudomonadati</taxon>
        <taxon>Bacteroidota</taxon>
        <taxon>Chitinophagia</taxon>
        <taxon>Chitinophagales</taxon>
        <taxon>Chitinophagaceae</taxon>
        <taxon>Thermoflavifilum</taxon>
    </lineage>
</organism>
<keyword evidence="5" id="KW-0326">Glycosidase</keyword>
<feature type="active site" description="Proton donor" evidence="6">
    <location>
        <position position="338"/>
    </location>
</feature>
<dbReference type="InterPro" id="IPR026876">
    <property type="entry name" value="Fn3_assoc_repeat"/>
</dbReference>
<proteinExistence type="inferred from homology"/>
<keyword evidence="4" id="KW-0378">Hydrolase</keyword>
<dbReference type="Pfam" id="PF13287">
    <property type="entry name" value="Fn3_assoc"/>
    <property type="match status" value="1"/>
</dbReference>
<dbReference type="InterPro" id="IPR017853">
    <property type="entry name" value="GH"/>
</dbReference>
<dbReference type="Gene3D" id="3.20.20.80">
    <property type="entry name" value="Glycosidases"/>
    <property type="match status" value="1"/>
</dbReference>
<name>A0A1I7NHA5_9BACT</name>
<dbReference type="AlphaFoldDB" id="A0A1I7NHA5"/>
<dbReference type="PANTHER" id="PTHR22600">
    <property type="entry name" value="BETA-HEXOSAMINIDASE"/>
    <property type="match status" value="1"/>
</dbReference>
<dbReference type="PROSITE" id="PS51257">
    <property type="entry name" value="PROKAR_LIPOPROTEIN"/>
    <property type="match status" value="1"/>
</dbReference>
<evidence type="ECO:0000259" key="8">
    <source>
        <dbReference type="Pfam" id="PF00728"/>
    </source>
</evidence>
<dbReference type="GO" id="GO:0016020">
    <property type="term" value="C:membrane"/>
    <property type="evidence" value="ECO:0007669"/>
    <property type="project" value="TreeGrafter"/>
</dbReference>
<evidence type="ECO:0000256" key="2">
    <source>
        <dbReference type="ARBA" id="ARBA00006285"/>
    </source>
</evidence>
<dbReference type="EC" id="3.2.1.52" evidence="3"/>
<dbReference type="OrthoDB" id="726159at2"/>